<sequence>MYGIDFDEDPKSMVIEQINYHSAEVEGDHTLIAGDDMIQSRCDDGSFVGESMYDDGSLVQRSCRANFPVFRT</sequence>
<reference evidence="1" key="5">
    <citation type="journal article" date="2021" name="G3 (Bethesda)">
        <title>Aegilops tauschii genome assembly Aet v5.0 features greater sequence contiguity and improved annotation.</title>
        <authorList>
            <person name="Wang L."/>
            <person name="Zhu T."/>
            <person name="Rodriguez J.C."/>
            <person name="Deal K.R."/>
            <person name="Dubcovsky J."/>
            <person name="McGuire P.E."/>
            <person name="Lux T."/>
            <person name="Spannagl M."/>
            <person name="Mayer K.F.X."/>
            <person name="Baldrich P."/>
            <person name="Meyers B.C."/>
            <person name="Huo N."/>
            <person name="Gu Y.Q."/>
            <person name="Zhou H."/>
            <person name="Devos K.M."/>
            <person name="Bennetzen J.L."/>
            <person name="Unver T."/>
            <person name="Budak H."/>
            <person name="Gulick P.J."/>
            <person name="Galiba G."/>
            <person name="Kalapos B."/>
            <person name="Nelson D.R."/>
            <person name="Li P."/>
            <person name="You F.M."/>
            <person name="Luo M.C."/>
            <person name="Dvorak J."/>
        </authorList>
    </citation>
    <scope>NUCLEOTIDE SEQUENCE [LARGE SCALE GENOMIC DNA]</scope>
    <source>
        <strain evidence="1">cv. AL8/78</strain>
    </source>
</reference>
<name>A0A453HWY8_AEGTS</name>
<dbReference type="Gramene" id="AET4Gv20332400.2">
    <property type="protein sequence ID" value="AET4Gv20332400.2"/>
    <property type="gene ID" value="AET4Gv20332400"/>
</dbReference>
<keyword evidence="2" id="KW-1185">Reference proteome</keyword>
<evidence type="ECO:0000313" key="1">
    <source>
        <dbReference type="EnsemblPlants" id="AET4Gv20332400.2"/>
    </source>
</evidence>
<evidence type="ECO:0000313" key="2">
    <source>
        <dbReference type="Proteomes" id="UP000015105"/>
    </source>
</evidence>
<dbReference type="EnsemblPlants" id="AET4Gv20332400.2">
    <property type="protein sequence ID" value="AET4Gv20332400.2"/>
    <property type="gene ID" value="AET4Gv20332400"/>
</dbReference>
<reference evidence="1" key="4">
    <citation type="submission" date="2019-03" db="UniProtKB">
        <authorList>
            <consortium name="EnsemblPlants"/>
        </authorList>
    </citation>
    <scope>IDENTIFICATION</scope>
</reference>
<dbReference type="Proteomes" id="UP000015105">
    <property type="component" value="Chromosome 4D"/>
</dbReference>
<protein>
    <submittedName>
        <fullName evidence="1">Uncharacterized protein</fullName>
    </submittedName>
</protein>
<reference evidence="1" key="3">
    <citation type="journal article" date="2017" name="Nature">
        <title>Genome sequence of the progenitor of the wheat D genome Aegilops tauschii.</title>
        <authorList>
            <person name="Luo M.C."/>
            <person name="Gu Y.Q."/>
            <person name="Puiu D."/>
            <person name="Wang H."/>
            <person name="Twardziok S.O."/>
            <person name="Deal K.R."/>
            <person name="Huo N."/>
            <person name="Zhu T."/>
            <person name="Wang L."/>
            <person name="Wang Y."/>
            <person name="McGuire P.E."/>
            <person name="Liu S."/>
            <person name="Long H."/>
            <person name="Ramasamy R.K."/>
            <person name="Rodriguez J.C."/>
            <person name="Van S.L."/>
            <person name="Yuan L."/>
            <person name="Wang Z."/>
            <person name="Xia Z."/>
            <person name="Xiao L."/>
            <person name="Anderson O.D."/>
            <person name="Ouyang S."/>
            <person name="Liang Y."/>
            <person name="Zimin A.V."/>
            <person name="Pertea G."/>
            <person name="Qi P."/>
            <person name="Bennetzen J.L."/>
            <person name="Dai X."/>
            <person name="Dawson M.W."/>
            <person name="Muller H.G."/>
            <person name="Kugler K."/>
            <person name="Rivarola-Duarte L."/>
            <person name="Spannagl M."/>
            <person name="Mayer K.F.X."/>
            <person name="Lu F.H."/>
            <person name="Bevan M.W."/>
            <person name="Leroy P."/>
            <person name="Li P."/>
            <person name="You F.M."/>
            <person name="Sun Q."/>
            <person name="Liu Z."/>
            <person name="Lyons E."/>
            <person name="Wicker T."/>
            <person name="Salzberg S.L."/>
            <person name="Devos K.M."/>
            <person name="Dvorak J."/>
        </authorList>
    </citation>
    <scope>NUCLEOTIDE SEQUENCE [LARGE SCALE GENOMIC DNA]</scope>
    <source>
        <strain evidence="1">cv. AL8/78</strain>
    </source>
</reference>
<proteinExistence type="predicted"/>
<reference evidence="2" key="2">
    <citation type="journal article" date="2017" name="Nat. Plants">
        <title>The Aegilops tauschii genome reveals multiple impacts of transposons.</title>
        <authorList>
            <person name="Zhao G."/>
            <person name="Zou C."/>
            <person name="Li K."/>
            <person name="Wang K."/>
            <person name="Li T."/>
            <person name="Gao L."/>
            <person name="Zhang X."/>
            <person name="Wang H."/>
            <person name="Yang Z."/>
            <person name="Liu X."/>
            <person name="Jiang W."/>
            <person name="Mao L."/>
            <person name="Kong X."/>
            <person name="Jiao Y."/>
            <person name="Jia J."/>
        </authorList>
    </citation>
    <scope>NUCLEOTIDE SEQUENCE [LARGE SCALE GENOMIC DNA]</scope>
    <source>
        <strain evidence="2">cv. AL8/78</strain>
    </source>
</reference>
<accession>A0A453HWY8</accession>
<dbReference type="AlphaFoldDB" id="A0A453HWY8"/>
<organism evidence="1 2">
    <name type="scientific">Aegilops tauschii subsp. strangulata</name>
    <name type="common">Goatgrass</name>
    <dbReference type="NCBI Taxonomy" id="200361"/>
    <lineage>
        <taxon>Eukaryota</taxon>
        <taxon>Viridiplantae</taxon>
        <taxon>Streptophyta</taxon>
        <taxon>Embryophyta</taxon>
        <taxon>Tracheophyta</taxon>
        <taxon>Spermatophyta</taxon>
        <taxon>Magnoliopsida</taxon>
        <taxon>Liliopsida</taxon>
        <taxon>Poales</taxon>
        <taxon>Poaceae</taxon>
        <taxon>BOP clade</taxon>
        <taxon>Pooideae</taxon>
        <taxon>Triticodae</taxon>
        <taxon>Triticeae</taxon>
        <taxon>Triticinae</taxon>
        <taxon>Aegilops</taxon>
    </lineage>
</organism>
<reference evidence="2" key="1">
    <citation type="journal article" date="2014" name="Science">
        <title>Ancient hybridizations among the ancestral genomes of bread wheat.</title>
        <authorList>
            <consortium name="International Wheat Genome Sequencing Consortium,"/>
            <person name="Marcussen T."/>
            <person name="Sandve S.R."/>
            <person name="Heier L."/>
            <person name="Spannagl M."/>
            <person name="Pfeifer M."/>
            <person name="Jakobsen K.S."/>
            <person name="Wulff B.B."/>
            <person name="Steuernagel B."/>
            <person name="Mayer K.F."/>
            <person name="Olsen O.A."/>
        </authorList>
    </citation>
    <scope>NUCLEOTIDE SEQUENCE [LARGE SCALE GENOMIC DNA]</scope>
    <source>
        <strain evidence="2">cv. AL8/78</strain>
    </source>
</reference>